<evidence type="ECO:0000256" key="7">
    <source>
        <dbReference type="RuleBase" id="RU363032"/>
    </source>
</evidence>
<evidence type="ECO:0000256" key="2">
    <source>
        <dbReference type="ARBA" id="ARBA00022448"/>
    </source>
</evidence>
<feature type="transmembrane region" description="Helical" evidence="7">
    <location>
        <begin position="95"/>
        <end position="120"/>
    </location>
</feature>
<dbReference type="PANTHER" id="PTHR43163:SF6">
    <property type="entry name" value="DIPEPTIDE TRANSPORT SYSTEM PERMEASE PROTEIN DPPB-RELATED"/>
    <property type="match status" value="1"/>
</dbReference>
<dbReference type="SUPFAM" id="SSF161098">
    <property type="entry name" value="MetI-like"/>
    <property type="match status" value="1"/>
</dbReference>
<sequence length="316" mass="34119">MSLFLFKRFLTFIATLAGASVLIFVVLEILPGNAAQMLMGPDASPDAVAALSSKLGLDQPALTRYGQWVWGLLQGDLGNSYVYSTPVLELVLERLALTVPLALMAMVLTTALALSAGLYAASHHNRAGDVGMMSLAQVGIAIPNFWFAILLILLFSVHLQWFSAGGFPGWEDDPLEALKSLLLPAVSLAVVQAAILARITRSAVLEVMREDFVRTARAKGLSRRATLWGHVLRNALIPVITVMGLQFANLLAGTIVVENVFFLPGLGRLIFQSIANRDLIVVRNCVMLLASLVVVVNFVVDLLYAVIDPRVKASDI</sequence>
<proteinExistence type="inferred from homology"/>
<keyword evidence="5 7" id="KW-1133">Transmembrane helix</keyword>
<comment type="caution">
    <text evidence="9">The sequence shown here is derived from an EMBL/GenBank/DDBJ whole genome shotgun (WGS) entry which is preliminary data.</text>
</comment>
<dbReference type="PANTHER" id="PTHR43163">
    <property type="entry name" value="DIPEPTIDE TRANSPORT SYSTEM PERMEASE PROTEIN DPPB-RELATED"/>
    <property type="match status" value="1"/>
</dbReference>
<dbReference type="Gene3D" id="1.10.3720.10">
    <property type="entry name" value="MetI-like"/>
    <property type="match status" value="1"/>
</dbReference>
<organism evidence="9 10">
    <name type="scientific">Curvibacter cyanobacteriorum</name>
    <dbReference type="NCBI Taxonomy" id="3026422"/>
    <lineage>
        <taxon>Bacteria</taxon>
        <taxon>Pseudomonadati</taxon>
        <taxon>Pseudomonadota</taxon>
        <taxon>Betaproteobacteria</taxon>
        <taxon>Burkholderiales</taxon>
        <taxon>Comamonadaceae</taxon>
        <taxon>Curvibacter</taxon>
    </lineage>
</organism>
<feature type="transmembrane region" description="Helical" evidence="7">
    <location>
        <begin position="9"/>
        <end position="30"/>
    </location>
</feature>
<feature type="domain" description="ABC transmembrane type-1" evidence="8">
    <location>
        <begin position="95"/>
        <end position="304"/>
    </location>
</feature>
<comment type="subcellular location">
    <subcellularLocation>
        <location evidence="1 7">Cell membrane</location>
        <topology evidence="1 7">Multi-pass membrane protein</topology>
    </subcellularLocation>
</comment>
<accession>A0ABT5MZL4</accession>
<dbReference type="InterPro" id="IPR045621">
    <property type="entry name" value="BPD_transp_1_N"/>
</dbReference>
<comment type="similarity">
    <text evidence="7">Belongs to the binding-protein-dependent transport system permease family.</text>
</comment>
<dbReference type="EMBL" id="JAQSIP010000004">
    <property type="protein sequence ID" value="MDD0839282.1"/>
    <property type="molecule type" value="Genomic_DNA"/>
</dbReference>
<dbReference type="RefSeq" id="WP_273951713.1">
    <property type="nucleotide sequence ID" value="NZ_JAQSIP010000004.1"/>
</dbReference>
<dbReference type="Pfam" id="PF00528">
    <property type="entry name" value="BPD_transp_1"/>
    <property type="match status" value="1"/>
</dbReference>
<reference evidence="9 10" key="1">
    <citation type="submission" date="2023-02" db="EMBL/GenBank/DDBJ databases">
        <title>Bacterial whole genomic sequence of Curvibacter sp. HBC61.</title>
        <authorList>
            <person name="Le V."/>
            <person name="Ko S.-R."/>
            <person name="Ahn C.-Y."/>
            <person name="Oh H.-M."/>
        </authorList>
    </citation>
    <scope>NUCLEOTIDE SEQUENCE [LARGE SCALE GENOMIC DNA]</scope>
    <source>
        <strain evidence="9 10">HBC61</strain>
    </source>
</reference>
<evidence type="ECO:0000313" key="9">
    <source>
        <dbReference type="EMBL" id="MDD0839282.1"/>
    </source>
</evidence>
<evidence type="ECO:0000256" key="6">
    <source>
        <dbReference type="ARBA" id="ARBA00023136"/>
    </source>
</evidence>
<feature type="transmembrane region" description="Helical" evidence="7">
    <location>
        <begin position="283"/>
        <end position="307"/>
    </location>
</feature>
<dbReference type="PROSITE" id="PS50928">
    <property type="entry name" value="ABC_TM1"/>
    <property type="match status" value="1"/>
</dbReference>
<evidence type="ECO:0000256" key="4">
    <source>
        <dbReference type="ARBA" id="ARBA00022692"/>
    </source>
</evidence>
<keyword evidence="3" id="KW-1003">Cell membrane</keyword>
<evidence type="ECO:0000256" key="5">
    <source>
        <dbReference type="ARBA" id="ARBA00022989"/>
    </source>
</evidence>
<evidence type="ECO:0000259" key="8">
    <source>
        <dbReference type="PROSITE" id="PS50928"/>
    </source>
</evidence>
<dbReference type="CDD" id="cd06261">
    <property type="entry name" value="TM_PBP2"/>
    <property type="match status" value="1"/>
</dbReference>
<dbReference type="InterPro" id="IPR035906">
    <property type="entry name" value="MetI-like_sf"/>
</dbReference>
<dbReference type="Pfam" id="PF19300">
    <property type="entry name" value="BPD_transp_1_N"/>
    <property type="match status" value="1"/>
</dbReference>
<keyword evidence="6 7" id="KW-0472">Membrane</keyword>
<evidence type="ECO:0000256" key="1">
    <source>
        <dbReference type="ARBA" id="ARBA00004651"/>
    </source>
</evidence>
<name>A0ABT5MZL4_9BURK</name>
<gene>
    <name evidence="9" type="ORF">PSQ40_11915</name>
</gene>
<feature type="transmembrane region" description="Helical" evidence="7">
    <location>
        <begin position="141"/>
        <end position="161"/>
    </location>
</feature>
<dbReference type="Proteomes" id="UP001528673">
    <property type="component" value="Unassembled WGS sequence"/>
</dbReference>
<dbReference type="InterPro" id="IPR000515">
    <property type="entry name" value="MetI-like"/>
</dbReference>
<keyword evidence="10" id="KW-1185">Reference proteome</keyword>
<keyword evidence="4 7" id="KW-0812">Transmembrane</keyword>
<keyword evidence="2 7" id="KW-0813">Transport</keyword>
<protein>
    <submittedName>
        <fullName evidence="9">ABC transporter permease</fullName>
    </submittedName>
</protein>
<evidence type="ECO:0000256" key="3">
    <source>
        <dbReference type="ARBA" id="ARBA00022475"/>
    </source>
</evidence>
<evidence type="ECO:0000313" key="10">
    <source>
        <dbReference type="Proteomes" id="UP001528673"/>
    </source>
</evidence>
<feature type="transmembrane region" description="Helical" evidence="7">
    <location>
        <begin position="181"/>
        <end position="204"/>
    </location>
</feature>